<keyword evidence="5 7" id="KW-0472">Membrane</keyword>
<gene>
    <name evidence="9" type="ORF">AB1Y20_009037</name>
</gene>
<evidence type="ECO:0000256" key="6">
    <source>
        <dbReference type="SAM" id="MobiDB-lite"/>
    </source>
</evidence>
<dbReference type="InterPro" id="IPR011701">
    <property type="entry name" value="MFS"/>
</dbReference>
<feature type="transmembrane region" description="Helical" evidence="7">
    <location>
        <begin position="12"/>
        <end position="33"/>
    </location>
</feature>
<evidence type="ECO:0000256" key="2">
    <source>
        <dbReference type="ARBA" id="ARBA00022448"/>
    </source>
</evidence>
<dbReference type="GO" id="GO:0022857">
    <property type="term" value="F:transmembrane transporter activity"/>
    <property type="evidence" value="ECO:0007669"/>
    <property type="project" value="InterPro"/>
</dbReference>
<dbReference type="GO" id="GO:0016020">
    <property type="term" value="C:membrane"/>
    <property type="evidence" value="ECO:0007669"/>
    <property type="project" value="UniProtKB-SubCell"/>
</dbReference>
<feature type="transmembrane region" description="Helical" evidence="7">
    <location>
        <begin position="188"/>
        <end position="210"/>
    </location>
</feature>
<dbReference type="InterPro" id="IPR001958">
    <property type="entry name" value="Tet-R_TetA/multi-R_MdtG-like"/>
</dbReference>
<feature type="transmembrane region" description="Helical" evidence="7">
    <location>
        <begin position="533"/>
        <end position="552"/>
    </location>
</feature>
<evidence type="ECO:0000256" key="4">
    <source>
        <dbReference type="ARBA" id="ARBA00022989"/>
    </source>
</evidence>
<organism evidence="9 10">
    <name type="scientific">Prymnesium parvum</name>
    <name type="common">Toxic golden alga</name>
    <dbReference type="NCBI Taxonomy" id="97485"/>
    <lineage>
        <taxon>Eukaryota</taxon>
        <taxon>Haptista</taxon>
        <taxon>Haptophyta</taxon>
        <taxon>Prymnesiophyceae</taxon>
        <taxon>Prymnesiales</taxon>
        <taxon>Prymnesiaceae</taxon>
        <taxon>Prymnesium</taxon>
    </lineage>
</organism>
<dbReference type="PROSITE" id="PS50850">
    <property type="entry name" value="MFS"/>
    <property type="match status" value="1"/>
</dbReference>
<keyword evidence="10" id="KW-1185">Reference proteome</keyword>
<protein>
    <recommendedName>
        <fullName evidence="8">Major facilitator superfamily (MFS) profile domain-containing protein</fullName>
    </recommendedName>
</protein>
<feature type="transmembrane region" description="Helical" evidence="7">
    <location>
        <begin position="431"/>
        <end position="451"/>
    </location>
</feature>
<feature type="transmembrane region" description="Helical" evidence="7">
    <location>
        <begin position="85"/>
        <end position="102"/>
    </location>
</feature>
<sequence>MSDPPPTPIPKVVPVVLGVILCDALNQMLIFPFVPFLVRDQLGIKASAPELPLFSGILAAAYLLGQFLGSPFYGGLSEYLGRRTVLLVCVAVNTSFLLAFGFSKSYWLSLGLRFLQGASAGALTVGKLYLSDISDASNEGRVFSFIGIAMGAGFIAGPALGGLLADPALRAMLPADSALGRLVNEYPYLPPSAAGVAVSLVILCSAYLFLKESRPPKILARFSQPLLPVKGAESPASSFKSSRSSPASQNYSTALEAAMSHHASRVSLIVSEEGESLPSSPLVGRRGDGDDTARHVTAVSLALQHTLSPVASRKNLFDSSNPTSLRASPDLSGAPMASINERSTSLEEAQRKMVFWTVQVASLFFTMTNVGLTDVLPVWLSSPMIPGGGGGLALQSSAIGRLQSFTGIGNILLALFLTYRVIQWFGPVNTFIISLYANALASFCTPVVEFLPEDTPPIIATILVSAAYILVAAARNMGFATAIMLSKESAPGAPGVAIGINQSACSLGSAVGPILCGLGYTQSLWWLNTSTPFFLALGGLGLLPGVGTQILAPSWPWSSAS</sequence>
<name>A0AB34K3P3_PRYPA</name>
<evidence type="ECO:0000313" key="10">
    <source>
        <dbReference type="Proteomes" id="UP001515480"/>
    </source>
</evidence>
<evidence type="ECO:0000259" key="8">
    <source>
        <dbReference type="PROSITE" id="PS50850"/>
    </source>
</evidence>
<dbReference type="Pfam" id="PF07690">
    <property type="entry name" value="MFS_1"/>
    <property type="match status" value="1"/>
</dbReference>
<evidence type="ECO:0000256" key="5">
    <source>
        <dbReference type="ARBA" id="ARBA00023136"/>
    </source>
</evidence>
<dbReference type="EMBL" id="JBGBPQ010000002">
    <property type="protein sequence ID" value="KAL1527651.1"/>
    <property type="molecule type" value="Genomic_DNA"/>
</dbReference>
<feature type="transmembrane region" description="Helical" evidence="7">
    <location>
        <begin position="353"/>
        <end position="380"/>
    </location>
</feature>
<feature type="transmembrane region" description="Helical" evidence="7">
    <location>
        <begin position="142"/>
        <end position="165"/>
    </location>
</feature>
<feature type="transmembrane region" description="Helical" evidence="7">
    <location>
        <begin position="457"/>
        <end position="474"/>
    </location>
</feature>
<comment type="subcellular location">
    <subcellularLocation>
        <location evidence="1">Membrane</location>
        <topology evidence="1">Multi-pass membrane protein</topology>
    </subcellularLocation>
</comment>
<feature type="transmembrane region" description="Helical" evidence="7">
    <location>
        <begin position="53"/>
        <end position="73"/>
    </location>
</feature>
<keyword evidence="3 7" id="KW-0812">Transmembrane</keyword>
<reference evidence="9 10" key="1">
    <citation type="journal article" date="2024" name="Science">
        <title>Giant polyketide synthase enzymes in the biosynthesis of giant marine polyether toxins.</title>
        <authorList>
            <person name="Fallon T.R."/>
            <person name="Shende V.V."/>
            <person name="Wierzbicki I.H."/>
            <person name="Pendleton A.L."/>
            <person name="Watervoot N.F."/>
            <person name="Auber R.P."/>
            <person name="Gonzalez D.J."/>
            <person name="Wisecaver J.H."/>
            <person name="Moore B.S."/>
        </authorList>
    </citation>
    <scope>NUCLEOTIDE SEQUENCE [LARGE SCALE GENOMIC DNA]</scope>
    <source>
        <strain evidence="9 10">12B1</strain>
    </source>
</reference>
<evidence type="ECO:0000256" key="3">
    <source>
        <dbReference type="ARBA" id="ARBA00022692"/>
    </source>
</evidence>
<dbReference type="AlphaFoldDB" id="A0AB34K3P3"/>
<keyword evidence="4 7" id="KW-1133">Transmembrane helix</keyword>
<keyword evidence="2" id="KW-0813">Transport</keyword>
<feature type="domain" description="Major facilitator superfamily (MFS) profile" evidence="8">
    <location>
        <begin position="12"/>
        <end position="556"/>
    </location>
</feature>
<evidence type="ECO:0000313" key="9">
    <source>
        <dbReference type="EMBL" id="KAL1527651.1"/>
    </source>
</evidence>
<accession>A0AB34K3P3</accession>
<dbReference type="SUPFAM" id="SSF103473">
    <property type="entry name" value="MFS general substrate transporter"/>
    <property type="match status" value="1"/>
</dbReference>
<evidence type="ECO:0000256" key="7">
    <source>
        <dbReference type="SAM" id="Phobius"/>
    </source>
</evidence>
<comment type="caution">
    <text evidence="9">The sequence shown here is derived from an EMBL/GenBank/DDBJ whole genome shotgun (WGS) entry which is preliminary data.</text>
</comment>
<dbReference type="PANTHER" id="PTHR23504:SF15">
    <property type="entry name" value="MAJOR FACILITATOR SUPERFAMILY (MFS) PROFILE DOMAIN-CONTAINING PROTEIN"/>
    <property type="match status" value="1"/>
</dbReference>
<dbReference type="InterPro" id="IPR036259">
    <property type="entry name" value="MFS_trans_sf"/>
</dbReference>
<dbReference type="Proteomes" id="UP001515480">
    <property type="component" value="Unassembled WGS sequence"/>
</dbReference>
<dbReference type="Gene3D" id="1.20.1250.20">
    <property type="entry name" value="MFS general substrate transporter like domains"/>
    <property type="match status" value="1"/>
</dbReference>
<feature type="region of interest" description="Disordered" evidence="6">
    <location>
        <begin position="314"/>
        <end position="336"/>
    </location>
</feature>
<dbReference type="InterPro" id="IPR020846">
    <property type="entry name" value="MFS_dom"/>
</dbReference>
<feature type="transmembrane region" description="Helical" evidence="7">
    <location>
        <begin position="400"/>
        <end position="419"/>
    </location>
</feature>
<proteinExistence type="predicted"/>
<dbReference type="PRINTS" id="PR01035">
    <property type="entry name" value="TCRTETA"/>
</dbReference>
<dbReference type="PANTHER" id="PTHR23504">
    <property type="entry name" value="MAJOR FACILITATOR SUPERFAMILY DOMAIN-CONTAINING PROTEIN 10"/>
    <property type="match status" value="1"/>
</dbReference>
<feature type="transmembrane region" description="Helical" evidence="7">
    <location>
        <begin position="114"/>
        <end position="130"/>
    </location>
</feature>
<feature type="compositionally biased region" description="Polar residues" evidence="6">
    <location>
        <begin position="317"/>
        <end position="326"/>
    </location>
</feature>
<evidence type="ECO:0000256" key="1">
    <source>
        <dbReference type="ARBA" id="ARBA00004141"/>
    </source>
</evidence>